<proteinExistence type="predicted"/>
<keyword evidence="2" id="KW-1185">Reference proteome</keyword>
<organism evidence="1 2">
    <name type="scientific">Portunus trituberculatus</name>
    <name type="common">Swimming crab</name>
    <name type="synonym">Neptunus trituberculatus</name>
    <dbReference type="NCBI Taxonomy" id="210409"/>
    <lineage>
        <taxon>Eukaryota</taxon>
        <taxon>Metazoa</taxon>
        <taxon>Ecdysozoa</taxon>
        <taxon>Arthropoda</taxon>
        <taxon>Crustacea</taxon>
        <taxon>Multicrustacea</taxon>
        <taxon>Malacostraca</taxon>
        <taxon>Eumalacostraca</taxon>
        <taxon>Eucarida</taxon>
        <taxon>Decapoda</taxon>
        <taxon>Pleocyemata</taxon>
        <taxon>Brachyura</taxon>
        <taxon>Eubrachyura</taxon>
        <taxon>Portunoidea</taxon>
        <taxon>Portunidae</taxon>
        <taxon>Portuninae</taxon>
        <taxon>Portunus</taxon>
    </lineage>
</organism>
<evidence type="ECO:0000313" key="1">
    <source>
        <dbReference type="EMBL" id="MPC29409.1"/>
    </source>
</evidence>
<gene>
    <name evidence="1" type="ORF">E2C01_022639</name>
</gene>
<name>A0A5B7E7M3_PORTR</name>
<protein>
    <submittedName>
        <fullName evidence="1">Uncharacterized protein</fullName>
    </submittedName>
</protein>
<evidence type="ECO:0000313" key="2">
    <source>
        <dbReference type="Proteomes" id="UP000324222"/>
    </source>
</evidence>
<comment type="caution">
    <text evidence="1">The sequence shown here is derived from an EMBL/GenBank/DDBJ whole genome shotgun (WGS) entry which is preliminary data.</text>
</comment>
<dbReference type="EMBL" id="VSRR010002066">
    <property type="protein sequence ID" value="MPC29409.1"/>
    <property type="molecule type" value="Genomic_DNA"/>
</dbReference>
<sequence length="33" mass="3885">MIPGRNIKCVRFRKWKAQVPFVDNLSIMYNTTG</sequence>
<dbReference type="Proteomes" id="UP000324222">
    <property type="component" value="Unassembled WGS sequence"/>
</dbReference>
<accession>A0A5B7E7M3</accession>
<reference evidence="1 2" key="1">
    <citation type="submission" date="2019-05" db="EMBL/GenBank/DDBJ databases">
        <title>Another draft genome of Portunus trituberculatus and its Hox gene families provides insights of decapod evolution.</title>
        <authorList>
            <person name="Jeong J.-H."/>
            <person name="Song I."/>
            <person name="Kim S."/>
            <person name="Choi T."/>
            <person name="Kim D."/>
            <person name="Ryu S."/>
            <person name="Kim W."/>
        </authorList>
    </citation>
    <scope>NUCLEOTIDE SEQUENCE [LARGE SCALE GENOMIC DNA]</scope>
    <source>
        <tissue evidence="1">Muscle</tissue>
    </source>
</reference>
<dbReference type="AlphaFoldDB" id="A0A5B7E7M3"/>